<gene>
    <name evidence="2" type="ORF">pdam_00006812</name>
</gene>
<reference evidence="2 3" key="1">
    <citation type="journal article" date="2018" name="Sci. Rep.">
        <title>Comparative analysis of the Pocillopora damicornis genome highlights role of immune system in coral evolution.</title>
        <authorList>
            <person name="Cunning R."/>
            <person name="Bay R.A."/>
            <person name="Gillette P."/>
            <person name="Baker A.C."/>
            <person name="Traylor-Knowles N."/>
        </authorList>
    </citation>
    <scope>NUCLEOTIDE SEQUENCE [LARGE SCALE GENOMIC DNA]</scope>
    <source>
        <strain evidence="2">RSMAS</strain>
        <tissue evidence="2">Whole animal</tissue>
    </source>
</reference>
<evidence type="ECO:0000313" key="2">
    <source>
        <dbReference type="EMBL" id="RMX60720.1"/>
    </source>
</evidence>
<evidence type="ECO:0000256" key="1">
    <source>
        <dbReference type="SAM" id="MobiDB-lite"/>
    </source>
</evidence>
<protein>
    <submittedName>
        <fullName evidence="2">Uncharacterized protein</fullName>
    </submittedName>
</protein>
<dbReference type="Proteomes" id="UP000275408">
    <property type="component" value="Unassembled WGS sequence"/>
</dbReference>
<evidence type="ECO:0000313" key="3">
    <source>
        <dbReference type="Proteomes" id="UP000275408"/>
    </source>
</evidence>
<feature type="region of interest" description="Disordered" evidence="1">
    <location>
        <begin position="352"/>
        <end position="388"/>
    </location>
</feature>
<accession>A0A3M6V4E7</accession>
<dbReference type="EMBL" id="RCHS01000121">
    <property type="protein sequence ID" value="RMX60720.1"/>
    <property type="molecule type" value="Genomic_DNA"/>
</dbReference>
<feature type="region of interest" description="Disordered" evidence="1">
    <location>
        <begin position="442"/>
        <end position="469"/>
    </location>
</feature>
<comment type="caution">
    <text evidence="2">The sequence shown here is derived from an EMBL/GenBank/DDBJ whole genome shotgun (WGS) entry which is preliminary data.</text>
</comment>
<sequence length="692" mass="77449">MEENPPPDFQLPCFSSWTTSQSVQANIPTSAPLAPRNGHEQPYWYRPHYIGWQYVTSGSQVTEQASFHQSSSAYHFTHRSSTGCHTTGCHASERHAIGCQFTNYYSKVTENAQGLSSGVAYDHSAFPKIVSVHSMGEESYNTLQKTTLLCGEEGGDTPNNHFSKSSLAIPASCNNDAASSRKITDHSISTILDLPSARNCSSFPVHNDGLIGSPAEYDCPKNETKVSLPSDEHDQGTEVRYSIAKDEEIKITEGEISSPNFVEGLSNPALQRQSSNLTLEEIKALEIPSEPTLQKSPLRITSSRIKENALNLHRLREINKVQKRLKRELSERQETCFSKENEMGRKGIKIFAGGSMKGSENPLNSPPVKKSRQAPIKEKAESEESMADLLSDEKRSKLNAEIKGQKSLGETLSSKKLKEDVPRDDFRMNVFEKLALLSEKRRCEDSTSRSSSLHDSDSQSSDKVKVKITHERSKDTIIEREDELHTFRSNSKRSAALGNDGESNEKIDILVMSDRTSLTDTTTARTIPNNWSSAYIYENLDSKNSFYLSKRKYGGEVSGEFIKRRCNSLPRKVDWKANNSLEEELSQIQESVDKDEEQLNIPLKTEVSCKGENVDPTPFLGIVNRNGNVGNPRLLSRPLSHSTIVSDPRAYRVYDDDTLQRNLELRQSKISDLLRKQEGLLEKLGSTPLPRK</sequence>
<name>A0A3M6V4E7_POCDA</name>
<proteinExistence type="predicted"/>
<keyword evidence="3" id="KW-1185">Reference proteome</keyword>
<dbReference type="OrthoDB" id="5958070at2759"/>
<dbReference type="AlphaFoldDB" id="A0A3M6V4E7"/>
<organism evidence="2 3">
    <name type="scientific">Pocillopora damicornis</name>
    <name type="common">Cauliflower coral</name>
    <name type="synonym">Millepora damicornis</name>
    <dbReference type="NCBI Taxonomy" id="46731"/>
    <lineage>
        <taxon>Eukaryota</taxon>
        <taxon>Metazoa</taxon>
        <taxon>Cnidaria</taxon>
        <taxon>Anthozoa</taxon>
        <taxon>Hexacorallia</taxon>
        <taxon>Scleractinia</taxon>
        <taxon>Astrocoeniina</taxon>
        <taxon>Pocilloporidae</taxon>
        <taxon>Pocillopora</taxon>
    </lineage>
</organism>